<sequence length="212" mass="24317">MSFLHISNRHDIRSRENFYNFSMLSRQDLTAEQAQQDAKNLIASVENRKAVVPVSTQYQRFSSRDDEFNTARDFALLKRQVLGGANESVRNAFTADYASLPIPSNEIFNLYNAPVRANPIGDTATINDPLRVAENLSSERDWETGRDFCKNRRTKYGLFDTYGRQANQNSVHWSDCAGDDPMIAIDRDRYIQRMEFDSYAPYQVSIPKGLLL</sequence>
<accession>A0A6C0HDL0</accession>
<proteinExistence type="predicted"/>
<dbReference type="EMBL" id="MN739936">
    <property type="protein sequence ID" value="QHT78721.1"/>
    <property type="molecule type" value="Genomic_DNA"/>
</dbReference>
<name>A0A6C0HDL0_9ZZZZ</name>
<reference evidence="1" key="1">
    <citation type="journal article" date="2020" name="Nature">
        <title>Giant virus diversity and host interactions through global metagenomics.</title>
        <authorList>
            <person name="Schulz F."/>
            <person name="Roux S."/>
            <person name="Paez-Espino D."/>
            <person name="Jungbluth S."/>
            <person name="Walsh D.A."/>
            <person name="Denef V.J."/>
            <person name="McMahon K.D."/>
            <person name="Konstantinidis K.T."/>
            <person name="Eloe-Fadrosh E.A."/>
            <person name="Kyrpides N.C."/>
            <person name="Woyke T."/>
        </authorList>
    </citation>
    <scope>NUCLEOTIDE SEQUENCE</scope>
    <source>
        <strain evidence="1">GVMAG-M-3300023179-92</strain>
    </source>
</reference>
<protein>
    <submittedName>
        <fullName evidence="1">Uncharacterized protein</fullName>
    </submittedName>
</protein>
<evidence type="ECO:0000313" key="1">
    <source>
        <dbReference type="EMBL" id="QHT78721.1"/>
    </source>
</evidence>
<organism evidence="1">
    <name type="scientific">viral metagenome</name>
    <dbReference type="NCBI Taxonomy" id="1070528"/>
    <lineage>
        <taxon>unclassified sequences</taxon>
        <taxon>metagenomes</taxon>
        <taxon>organismal metagenomes</taxon>
    </lineage>
</organism>
<dbReference type="AlphaFoldDB" id="A0A6C0HDL0"/>